<evidence type="ECO:0000256" key="5">
    <source>
        <dbReference type="ARBA" id="ARBA00023136"/>
    </source>
</evidence>
<keyword evidence="2" id="KW-0812">Transmembrane</keyword>
<dbReference type="PANTHER" id="PTHR48061">
    <property type="entry name" value="LEUCINE-RICH REPEAT RECEPTOR PROTEIN KINASE EMS1-LIKE-RELATED"/>
    <property type="match status" value="1"/>
</dbReference>
<keyword evidence="9" id="KW-1185">Reference proteome</keyword>
<accession>A0A7J8NKB1</accession>
<sequence>MLSSNLTSLRDLHHDSVNMSSVTPMSLLNLSSYLNSLSPAFCGISGEIPRENLLAYNRLEGPLQDHTSGLQISGGLSFRLFTLPSLQILDLGYNKLTGPIEHDQIQLRNAVLQSLVLKNNDVNVPTRKFPNFLRTAESLYNFYLSNNKIEGPLLVPPPLVHVLDLSRNSLDGTIPECLGSLNRFLMFLQLQMNNFHGLVTKKLVQKFEREMEMMQLLSIFTAIDFSENLFYGHIPKELGALCSLQVLNLSHNHFNGPIPPFHSRIYQKTRKEEFALKAHQEFARHHYVQRCCAQVAQLIQRQSVALTGLLWRASAMYPK</sequence>
<keyword evidence="4" id="KW-1133">Transmembrane helix</keyword>
<evidence type="ECO:0000256" key="4">
    <source>
        <dbReference type="ARBA" id="ARBA00022989"/>
    </source>
</evidence>
<dbReference type="AlphaFoldDB" id="A0A7J8NKB1"/>
<dbReference type="PANTHER" id="PTHR48061:SF36">
    <property type="entry name" value="RECEPTOR-LIKE PROTEIN 12"/>
    <property type="match status" value="1"/>
</dbReference>
<evidence type="ECO:0000256" key="6">
    <source>
        <dbReference type="ARBA" id="ARBA00023170"/>
    </source>
</evidence>
<dbReference type="GO" id="GO:0016020">
    <property type="term" value="C:membrane"/>
    <property type="evidence" value="ECO:0007669"/>
    <property type="project" value="UniProtKB-SubCell"/>
</dbReference>
<name>A0A7J8NKB1_9ROSI</name>
<evidence type="ECO:0000256" key="7">
    <source>
        <dbReference type="ARBA" id="ARBA00023180"/>
    </source>
</evidence>
<comment type="subcellular location">
    <subcellularLocation>
        <location evidence="1">Membrane</location>
        <topology evidence="1">Single-pass type I membrane protein</topology>
    </subcellularLocation>
</comment>
<comment type="caution">
    <text evidence="8">The sequence shown here is derived from an EMBL/GenBank/DDBJ whole genome shotgun (WGS) entry which is preliminary data.</text>
</comment>
<dbReference type="Gene3D" id="3.80.10.10">
    <property type="entry name" value="Ribonuclease Inhibitor"/>
    <property type="match status" value="1"/>
</dbReference>
<evidence type="ECO:0000313" key="9">
    <source>
        <dbReference type="Proteomes" id="UP000593572"/>
    </source>
</evidence>
<dbReference type="Proteomes" id="UP000593572">
    <property type="component" value="Unassembled WGS sequence"/>
</dbReference>
<evidence type="ECO:0000256" key="1">
    <source>
        <dbReference type="ARBA" id="ARBA00004479"/>
    </source>
</evidence>
<keyword evidence="3" id="KW-0732">Signal</keyword>
<dbReference type="EMBL" id="JABEZX010354319">
    <property type="protein sequence ID" value="MBA0577244.1"/>
    <property type="molecule type" value="Genomic_DNA"/>
</dbReference>
<dbReference type="InterPro" id="IPR032675">
    <property type="entry name" value="LRR_dom_sf"/>
</dbReference>
<reference evidence="8 9" key="1">
    <citation type="journal article" date="2019" name="Genome Biol. Evol.">
        <title>Insights into the evolution of the New World diploid cottons (Gossypium, subgenus Houzingenia) based on genome sequencing.</title>
        <authorList>
            <person name="Grover C.E."/>
            <person name="Arick M.A. 2nd"/>
            <person name="Thrash A."/>
            <person name="Conover J.L."/>
            <person name="Sanders W.S."/>
            <person name="Peterson D.G."/>
            <person name="Frelichowski J.E."/>
            <person name="Scheffler J.A."/>
            <person name="Scheffler B.E."/>
            <person name="Wendel J.F."/>
        </authorList>
    </citation>
    <scope>NUCLEOTIDE SEQUENCE [LARGE SCALE GENOMIC DNA]</scope>
    <source>
        <strain evidence="8">157</strain>
        <tissue evidence="8">Leaf</tissue>
    </source>
</reference>
<evidence type="ECO:0000313" key="8">
    <source>
        <dbReference type="EMBL" id="MBA0577244.1"/>
    </source>
</evidence>
<dbReference type="Pfam" id="PF00560">
    <property type="entry name" value="LRR_1"/>
    <property type="match status" value="3"/>
</dbReference>
<keyword evidence="7" id="KW-0325">Glycoprotein</keyword>
<dbReference type="InterPro" id="IPR046956">
    <property type="entry name" value="RLP23-like"/>
</dbReference>
<keyword evidence="6" id="KW-0675">Receptor</keyword>
<proteinExistence type="predicted"/>
<evidence type="ECO:0000256" key="3">
    <source>
        <dbReference type="ARBA" id="ARBA00022729"/>
    </source>
</evidence>
<dbReference type="SUPFAM" id="SSF52058">
    <property type="entry name" value="L domain-like"/>
    <property type="match status" value="1"/>
</dbReference>
<organism evidence="8 9">
    <name type="scientific">Gossypium lobatum</name>
    <dbReference type="NCBI Taxonomy" id="34289"/>
    <lineage>
        <taxon>Eukaryota</taxon>
        <taxon>Viridiplantae</taxon>
        <taxon>Streptophyta</taxon>
        <taxon>Embryophyta</taxon>
        <taxon>Tracheophyta</taxon>
        <taxon>Spermatophyta</taxon>
        <taxon>Magnoliopsida</taxon>
        <taxon>eudicotyledons</taxon>
        <taxon>Gunneridae</taxon>
        <taxon>Pentapetalae</taxon>
        <taxon>rosids</taxon>
        <taxon>malvids</taxon>
        <taxon>Malvales</taxon>
        <taxon>Malvaceae</taxon>
        <taxon>Malvoideae</taxon>
        <taxon>Gossypium</taxon>
    </lineage>
</organism>
<gene>
    <name evidence="8" type="ORF">Golob_027751</name>
</gene>
<keyword evidence="5" id="KW-0472">Membrane</keyword>
<evidence type="ECO:0000256" key="2">
    <source>
        <dbReference type="ARBA" id="ARBA00022692"/>
    </source>
</evidence>
<protein>
    <submittedName>
        <fullName evidence="8">Uncharacterized protein</fullName>
    </submittedName>
</protein>
<dbReference type="InterPro" id="IPR001611">
    <property type="entry name" value="Leu-rich_rpt"/>
</dbReference>